<feature type="chain" id="PRO_5045481364" description="Big-1 domain-containing protein" evidence="2">
    <location>
        <begin position="19"/>
        <end position="137"/>
    </location>
</feature>
<dbReference type="EMBL" id="JAGFNP010000001">
    <property type="protein sequence ID" value="MBO3731666.1"/>
    <property type="molecule type" value="Genomic_DNA"/>
</dbReference>
<proteinExistence type="predicted"/>
<evidence type="ECO:0000313" key="3">
    <source>
        <dbReference type="EMBL" id="MBO3731666.1"/>
    </source>
</evidence>
<evidence type="ECO:0008006" key="5">
    <source>
        <dbReference type="Google" id="ProtNLM"/>
    </source>
</evidence>
<protein>
    <recommendedName>
        <fullName evidence="5">Big-1 domain-containing protein</fullName>
    </recommendedName>
</protein>
<feature type="region of interest" description="Disordered" evidence="1">
    <location>
        <begin position="23"/>
        <end position="46"/>
    </location>
</feature>
<feature type="signal peptide" evidence="2">
    <location>
        <begin position="1"/>
        <end position="18"/>
    </location>
</feature>
<dbReference type="Proteomes" id="UP000681341">
    <property type="component" value="Unassembled WGS sequence"/>
</dbReference>
<evidence type="ECO:0000256" key="1">
    <source>
        <dbReference type="SAM" id="MobiDB-lite"/>
    </source>
</evidence>
<comment type="caution">
    <text evidence="3">The sequence shown here is derived from an EMBL/GenBank/DDBJ whole genome shotgun (WGS) entry which is preliminary data.</text>
</comment>
<gene>
    <name evidence="3" type="ORF">J5V16_02460</name>
</gene>
<evidence type="ECO:0000313" key="4">
    <source>
        <dbReference type="Proteomes" id="UP000681341"/>
    </source>
</evidence>
<keyword evidence="2" id="KW-0732">Signal</keyword>
<reference evidence="3 4" key="1">
    <citation type="submission" date="2021-03" db="EMBL/GenBank/DDBJ databases">
        <title>Glycomyces sp. nov., a novel actinomycete isolated from soil.</title>
        <authorList>
            <person name="Yang X."/>
            <person name="Xu X."/>
        </authorList>
    </citation>
    <scope>NUCLEOTIDE SEQUENCE [LARGE SCALE GENOMIC DNA]</scope>
    <source>
        <strain evidence="3 4">NEAU-S30</strain>
    </source>
</reference>
<organism evidence="3 4">
    <name type="scientific">Glycomyces niveus</name>
    <dbReference type="NCBI Taxonomy" id="2820287"/>
    <lineage>
        <taxon>Bacteria</taxon>
        <taxon>Bacillati</taxon>
        <taxon>Actinomycetota</taxon>
        <taxon>Actinomycetes</taxon>
        <taxon>Glycomycetales</taxon>
        <taxon>Glycomycetaceae</taxon>
        <taxon>Glycomyces</taxon>
    </lineage>
</organism>
<dbReference type="PROSITE" id="PS51257">
    <property type="entry name" value="PROKAR_LIPOPROTEIN"/>
    <property type="match status" value="1"/>
</dbReference>
<accession>A0ABS3TZL6</accession>
<evidence type="ECO:0000256" key="2">
    <source>
        <dbReference type="SAM" id="SignalP"/>
    </source>
</evidence>
<sequence>MKFLGALLVLALVPSAAACGGATPSLTPPEPPTDGGSVGPAEPQESEQWWGTLIVSVTDADGTPLANVPLELTGLGNGNTAPDWESAPMTGPDGTVELTNLLGAFEVATLLEGAENDAAEVEITAGGTARVDLVIPA</sequence>
<name>A0ABS3TZL6_9ACTN</name>
<keyword evidence="4" id="KW-1185">Reference proteome</keyword>
<dbReference type="RefSeq" id="WP_208494357.1">
    <property type="nucleotide sequence ID" value="NZ_JAGFNP010000001.1"/>
</dbReference>